<proteinExistence type="predicted"/>
<feature type="domain" description="Homing endonuclease LAGLIDADG" evidence="1">
    <location>
        <begin position="42"/>
        <end position="211"/>
    </location>
</feature>
<dbReference type="InterPro" id="IPR052500">
    <property type="entry name" value="Chloro/Mito_RNA_Process"/>
</dbReference>
<gene>
    <name evidence="2" type="primary">mcg3</name>
</gene>
<dbReference type="InterPro" id="IPR004860">
    <property type="entry name" value="LAGLIDADG_dom"/>
</dbReference>
<name>A0A8E8GT30_9AGAM</name>
<sequence>MEIFSELFIFSLIPIKPDEDKPQRRLKRAEQAAFSLSPELTGILVGLFLGDLYVQKRKPQWNPTLKFKQGIINSQYLMHLYGLFQSYCPSAPKVHVGAPNKITGKINSYIAFHSYSLSCFNELYDLFYPNGKKVVPQNIGDLLTPSGLCYWICDDGYWDDNATFLCTNAFSLEEVNLLVKVLADKFNLKCSILRQKNGYVIRISSYSMPHLHTLVGSIIPPMMQYKVFGKS</sequence>
<organism evidence="2">
    <name type="scientific">Rhizoctonia solani</name>
    <dbReference type="NCBI Taxonomy" id="456999"/>
    <lineage>
        <taxon>Eukaryota</taxon>
        <taxon>Fungi</taxon>
        <taxon>Dikarya</taxon>
        <taxon>Basidiomycota</taxon>
        <taxon>Agaricomycotina</taxon>
        <taxon>Agaricomycetes</taxon>
        <taxon>Cantharellales</taxon>
        <taxon>Ceratobasidiaceae</taxon>
        <taxon>Rhizoctonia</taxon>
    </lineage>
</organism>
<reference evidence="2" key="1">
    <citation type="submission" date="2021-04" db="EMBL/GenBank/DDBJ databases">
        <title>Mitogenome analysis reveals the evolution and host adaptation in Rhizoctonia solani.</title>
        <authorList>
            <person name="Zheng A."/>
            <person name="Lin R."/>
            <person name="Xia Y."/>
            <person name="Zhang D."/>
            <person name="Xiang X."/>
            <person name="Niu X."/>
            <person name="Liu Y."/>
            <person name="Jiang L."/>
            <person name="Wang X."/>
        </authorList>
    </citation>
    <scope>NUCLEOTIDE SEQUENCE</scope>
    <source>
        <strain evidence="2">AG1-IC</strain>
    </source>
</reference>
<keyword evidence="2" id="KW-0496">Mitochondrion</keyword>
<dbReference type="Pfam" id="PF03161">
    <property type="entry name" value="LAGLIDADG_2"/>
    <property type="match status" value="1"/>
</dbReference>
<dbReference type="PANTHER" id="PTHR47539">
    <property type="entry name" value="PENTATRICOPEPTIDE REPEAT-CONTAINING PROTEIN OTP51, CHLOROPLASTIC"/>
    <property type="match status" value="1"/>
</dbReference>
<dbReference type="GO" id="GO:0045292">
    <property type="term" value="P:mRNA cis splicing, via spliceosome"/>
    <property type="evidence" value="ECO:0007669"/>
    <property type="project" value="TreeGrafter"/>
</dbReference>
<dbReference type="PANTHER" id="PTHR47539:SF1">
    <property type="entry name" value="PENTATRICOPEPTIDE REPEAT-CONTAINING PROTEIN OTP51, CHLOROPLASTIC"/>
    <property type="match status" value="1"/>
</dbReference>
<dbReference type="GO" id="GO:0000373">
    <property type="term" value="P:Group II intron splicing"/>
    <property type="evidence" value="ECO:0007669"/>
    <property type="project" value="TreeGrafter"/>
</dbReference>
<dbReference type="GO" id="GO:0004519">
    <property type="term" value="F:endonuclease activity"/>
    <property type="evidence" value="ECO:0007669"/>
    <property type="project" value="UniProtKB-KW"/>
</dbReference>
<dbReference type="EMBL" id="MW995476">
    <property type="protein sequence ID" value="QWC53727.1"/>
    <property type="molecule type" value="Genomic_DNA"/>
</dbReference>
<evidence type="ECO:0000313" key="2">
    <source>
        <dbReference type="EMBL" id="QWC53727.1"/>
    </source>
</evidence>
<keyword evidence="2" id="KW-0540">Nuclease</keyword>
<protein>
    <submittedName>
        <fullName evidence="2">LAGLIDADG homing endonuclease</fullName>
    </submittedName>
</protein>
<evidence type="ECO:0000259" key="1">
    <source>
        <dbReference type="Pfam" id="PF03161"/>
    </source>
</evidence>
<geneLocation type="mitochondrion" evidence="2"/>
<keyword evidence="2" id="KW-0378">Hydrolase</keyword>
<accession>A0A8E8GT30</accession>
<keyword evidence="2" id="KW-0255">Endonuclease</keyword>
<dbReference type="AlphaFoldDB" id="A0A8E8GT30"/>